<keyword evidence="5 8" id="KW-0812">Transmembrane</keyword>
<keyword evidence="6 8" id="KW-1133">Transmembrane helix</keyword>
<reference evidence="10" key="1">
    <citation type="submission" date="2018-04" db="EMBL/GenBank/DDBJ databases">
        <authorList>
            <person name="Liu S."/>
            <person name="Wang Z."/>
            <person name="Li J."/>
        </authorList>
    </citation>
    <scope>NUCLEOTIDE SEQUENCE [LARGE SCALE GENOMIC DNA]</scope>
    <source>
        <strain evidence="10">622</strain>
    </source>
</reference>
<dbReference type="Pfam" id="PF01594">
    <property type="entry name" value="AI-2E_transport"/>
    <property type="match status" value="1"/>
</dbReference>
<protein>
    <submittedName>
        <fullName evidence="9">AI-2E family transporter</fullName>
    </submittedName>
</protein>
<evidence type="ECO:0000256" key="8">
    <source>
        <dbReference type="SAM" id="Phobius"/>
    </source>
</evidence>
<feature type="transmembrane region" description="Helical" evidence="8">
    <location>
        <begin position="64"/>
        <end position="85"/>
    </location>
</feature>
<evidence type="ECO:0000313" key="10">
    <source>
        <dbReference type="Proteomes" id="UP000244962"/>
    </source>
</evidence>
<feature type="transmembrane region" description="Helical" evidence="8">
    <location>
        <begin position="171"/>
        <end position="204"/>
    </location>
</feature>
<dbReference type="OrthoDB" id="4016357at2"/>
<evidence type="ECO:0000256" key="6">
    <source>
        <dbReference type="ARBA" id="ARBA00022989"/>
    </source>
</evidence>
<organism evidence="9 10">
    <name type="scientific">Mycetocola zhujimingii</name>
    <dbReference type="NCBI Taxonomy" id="2079792"/>
    <lineage>
        <taxon>Bacteria</taxon>
        <taxon>Bacillati</taxon>
        <taxon>Actinomycetota</taxon>
        <taxon>Actinomycetes</taxon>
        <taxon>Micrococcales</taxon>
        <taxon>Microbacteriaceae</taxon>
        <taxon>Mycetocola</taxon>
    </lineage>
</organism>
<evidence type="ECO:0000256" key="1">
    <source>
        <dbReference type="ARBA" id="ARBA00004651"/>
    </source>
</evidence>
<evidence type="ECO:0000256" key="7">
    <source>
        <dbReference type="ARBA" id="ARBA00023136"/>
    </source>
</evidence>
<dbReference type="RefSeq" id="WP_108389831.1">
    <property type="nucleotide sequence ID" value="NZ_CP026949.1"/>
</dbReference>
<dbReference type="GO" id="GO:0055085">
    <property type="term" value="P:transmembrane transport"/>
    <property type="evidence" value="ECO:0007669"/>
    <property type="project" value="TreeGrafter"/>
</dbReference>
<evidence type="ECO:0000256" key="2">
    <source>
        <dbReference type="ARBA" id="ARBA00009773"/>
    </source>
</evidence>
<dbReference type="InterPro" id="IPR002549">
    <property type="entry name" value="AI-2E-like"/>
</dbReference>
<evidence type="ECO:0000313" key="9">
    <source>
        <dbReference type="EMBL" id="PWC06796.1"/>
    </source>
</evidence>
<evidence type="ECO:0000256" key="4">
    <source>
        <dbReference type="ARBA" id="ARBA00022475"/>
    </source>
</evidence>
<gene>
    <name evidence="9" type="ORF">DF223_09195</name>
</gene>
<feature type="transmembrane region" description="Helical" evidence="8">
    <location>
        <begin position="92"/>
        <end position="118"/>
    </location>
</feature>
<comment type="subcellular location">
    <subcellularLocation>
        <location evidence="1">Cell membrane</location>
        <topology evidence="1">Multi-pass membrane protein</topology>
    </subcellularLocation>
</comment>
<feature type="transmembrane region" description="Helical" evidence="8">
    <location>
        <begin position="255"/>
        <end position="283"/>
    </location>
</feature>
<feature type="transmembrane region" description="Helical" evidence="8">
    <location>
        <begin position="350"/>
        <end position="372"/>
    </location>
</feature>
<comment type="caution">
    <text evidence="9">The sequence shown here is derived from an EMBL/GenBank/DDBJ whole genome shotgun (WGS) entry which is preliminary data.</text>
</comment>
<keyword evidence="10" id="KW-1185">Reference proteome</keyword>
<accession>A0A2U1TD43</accession>
<feature type="transmembrane region" description="Helical" evidence="8">
    <location>
        <begin position="40"/>
        <end position="58"/>
    </location>
</feature>
<evidence type="ECO:0000256" key="5">
    <source>
        <dbReference type="ARBA" id="ARBA00022692"/>
    </source>
</evidence>
<comment type="similarity">
    <text evidence="2">Belongs to the autoinducer-2 exporter (AI-2E) (TC 2.A.86) family.</text>
</comment>
<dbReference type="KEGG" id="myl:C3E77_00325"/>
<sequence>MRKARQRSSRTTTETSDLKPDIAIQTGGGAPGFSINAFRIGLVGGLGVLTALLIGGVIGQLSTVLIYIGVALFLALGLDPLVTWLEKRIPRALAILLVVIAVLGVFAGLLFAVIPVLINQGTNLINDLPKLEKDLTNSALIKDLENAFGGTFSIQGGISGAIDFISDPKNLVAIGGGIAAVGAGVASGVTGATIVLILTLYFLASLRSMKGITYRFVPAYRRVNFAQITEEITGAVGRYVVGQVSLALVNGILSLIFLSIIGAPLPFLLAVIAFLGSLIPLVGTLTASIINTLICLFVSPLTALIAGIYYLVYMQIEAYVLSPRIMNRAVAVPGAIVVIAAVGGGAIGGILGALVAIPVAASAIIIVQKVVFPLQDAKKTPAGPGATAH</sequence>
<dbReference type="PANTHER" id="PTHR21716">
    <property type="entry name" value="TRANSMEMBRANE PROTEIN"/>
    <property type="match status" value="1"/>
</dbReference>
<keyword evidence="7 8" id="KW-0472">Membrane</keyword>
<name>A0A2U1TD43_9MICO</name>
<dbReference type="GO" id="GO:0005886">
    <property type="term" value="C:plasma membrane"/>
    <property type="evidence" value="ECO:0007669"/>
    <property type="project" value="UniProtKB-SubCell"/>
</dbReference>
<dbReference type="PANTHER" id="PTHR21716:SF53">
    <property type="entry name" value="PERMEASE PERM-RELATED"/>
    <property type="match status" value="1"/>
</dbReference>
<feature type="transmembrane region" description="Helical" evidence="8">
    <location>
        <begin position="289"/>
        <end position="313"/>
    </location>
</feature>
<keyword evidence="4" id="KW-1003">Cell membrane</keyword>
<evidence type="ECO:0000256" key="3">
    <source>
        <dbReference type="ARBA" id="ARBA00022448"/>
    </source>
</evidence>
<dbReference type="Proteomes" id="UP000244962">
    <property type="component" value="Unassembled WGS sequence"/>
</dbReference>
<proteinExistence type="inferred from homology"/>
<dbReference type="EMBL" id="QEFB01000009">
    <property type="protein sequence ID" value="PWC06796.1"/>
    <property type="molecule type" value="Genomic_DNA"/>
</dbReference>
<keyword evidence="3" id="KW-0813">Transport</keyword>
<dbReference type="AlphaFoldDB" id="A0A2U1TD43"/>